<gene>
    <name evidence="1" type="ORF">BVI061214_01078</name>
</gene>
<dbReference type="EMBL" id="LHCI01000106">
    <property type="protein sequence ID" value="KOX89895.1"/>
    <property type="molecule type" value="Genomic_DNA"/>
</dbReference>
<dbReference type="AlphaFoldDB" id="A0A0M9AFM6"/>
<evidence type="ECO:0008006" key="3">
    <source>
        <dbReference type="Google" id="ProtNLM"/>
    </source>
</evidence>
<sequence length="60" mass="6351">MSLHPGLKGEDAPALIARLRESLPYSVAAGSLEVGAESLEATLAEADRRMYQNKRAKGGP</sequence>
<dbReference type="RefSeq" id="WP_053767597.1">
    <property type="nucleotide sequence ID" value="NZ_LHCI01000106.1"/>
</dbReference>
<protein>
    <recommendedName>
        <fullName evidence="3">GGDEF domain-containing protein</fullName>
    </recommendedName>
</protein>
<reference evidence="1 2" key="1">
    <citation type="submission" date="2015-07" db="EMBL/GenBank/DDBJ databases">
        <authorList>
            <person name="Noorani M."/>
        </authorList>
    </citation>
    <scope>NUCLEOTIDE SEQUENCE [LARGE SCALE GENOMIC DNA]</scope>
    <source>
        <strain evidence="2">ATCC 25104 / DSM 625 / JCM 10724 / NBRC 103206 / NCIMB 11243 / YT-1</strain>
    </source>
</reference>
<organism evidence="1 2">
    <name type="scientific">Thermus aquaticus</name>
    <dbReference type="NCBI Taxonomy" id="271"/>
    <lineage>
        <taxon>Bacteria</taxon>
        <taxon>Thermotogati</taxon>
        <taxon>Deinococcota</taxon>
        <taxon>Deinococci</taxon>
        <taxon>Thermales</taxon>
        <taxon>Thermaceae</taxon>
        <taxon>Thermus</taxon>
    </lineage>
</organism>
<proteinExistence type="predicted"/>
<comment type="caution">
    <text evidence="1">The sequence shown here is derived from an EMBL/GenBank/DDBJ whole genome shotgun (WGS) entry which is preliminary data.</text>
</comment>
<name>A0A0M9AFM6_THEAQ</name>
<dbReference type="Proteomes" id="UP000037685">
    <property type="component" value="Unassembled WGS sequence"/>
</dbReference>
<evidence type="ECO:0000313" key="2">
    <source>
        <dbReference type="Proteomes" id="UP000037685"/>
    </source>
</evidence>
<accession>A0A0M9AFM6</accession>
<evidence type="ECO:0000313" key="1">
    <source>
        <dbReference type="EMBL" id="KOX89895.1"/>
    </source>
</evidence>